<dbReference type="RefSeq" id="WP_264727625.1">
    <property type="nucleotide sequence ID" value="NZ_JAPDNR010000001.1"/>
</dbReference>
<reference evidence="1 2" key="1">
    <citation type="submission" date="2022-10" db="EMBL/GenBank/DDBJ databases">
        <title>Chitinophaga nivalis PC15 sp. nov., isolated from Pyeongchang county, South Korea.</title>
        <authorList>
            <person name="Trinh H.N."/>
        </authorList>
    </citation>
    <scope>NUCLEOTIDE SEQUENCE [LARGE SCALE GENOMIC DNA]</scope>
    <source>
        <strain evidence="1 2">PC14</strain>
    </source>
</reference>
<evidence type="ECO:0000313" key="2">
    <source>
        <dbReference type="Proteomes" id="UP001207742"/>
    </source>
</evidence>
<organism evidence="1 2">
    <name type="scientific">Chitinophaga nivalis</name>
    <dbReference type="NCBI Taxonomy" id="2991709"/>
    <lineage>
        <taxon>Bacteria</taxon>
        <taxon>Pseudomonadati</taxon>
        <taxon>Bacteroidota</taxon>
        <taxon>Chitinophagia</taxon>
        <taxon>Chitinophagales</taxon>
        <taxon>Chitinophagaceae</taxon>
        <taxon>Chitinophaga</taxon>
    </lineage>
</organism>
<dbReference type="GO" id="GO:0016787">
    <property type="term" value="F:hydrolase activity"/>
    <property type="evidence" value="ECO:0007669"/>
    <property type="project" value="UniProtKB-KW"/>
</dbReference>
<gene>
    <name evidence="1" type="ORF">OL497_03040</name>
</gene>
<sequence length="395" mass="44833">MKHFLMMVQLWCTVLVVQAQDTTDLWQKAKQNPNLGRFKYLELKLHNGSHIYNGENMGEFLKHGYQSMEIRMGWQSTGAHDWQRALNYPSYGLGFYTGWIGEATILGNPSGLYGFFYAPLCRRKRHTFEAGLALGLTYDLNTYDKHTNPLNDAISSKVDVYFNLSIGGVWKASEIWDLTYGLDLTHFSNGRTHTPNLGLNMAGFNVGVRYHYNSIKRIVKKQIDSTYTANIRPTFIVAPLKPLRQRNEVSIYGAFGVVQHDSRQNTSAFYGTASLVMDYSRRYSHIASFGAGLDGFYDGSLGYTYEQQYGGRVRTGDKMLGGIHIGHALHLQRFDLVTQMGTYWYQRDDKKGSVFLRVGLRYNLHKNGFMQIGLKTLNGAKADWAEWGGGGKVAW</sequence>
<dbReference type="Gene3D" id="2.40.160.20">
    <property type="match status" value="1"/>
</dbReference>
<keyword evidence="1" id="KW-0378">Hydrolase</keyword>
<dbReference type="Proteomes" id="UP001207742">
    <property type="component" value="Unassembled WGS sequence"/>
</dbReference>
<proteinExistence type="predicted"/>
<name>A0ABT3IFW8_9BACT</name>
<dbReference type="EMBL" id="JAPDNS010000001">
    <property type="protein sequence ID" value="MCW3482851.1"/>
    <property type="molecule type" value="Genomic_DNA"/>
</dbReference>
<dbReference type="InterPro" id="IPR018550">
    <property type="entry name" value="Lipid-A_deacylase-rel"/>
</dbReference>
<keyword evidence="2" id="KW-1185">Reference proteome</keyword>
<dbReference type="Pfam" id="PF09411">
    <property type="entry name" value="PagL"/>
    <property type="match status" value="1"/>
</dbReference>
<accession>A0ABT3IFW8</accession>
<comment type="caution">
    <text evidence="1">The sequence shown here is derived from an EMBL/GenBank/DDBJ whole genome shotgun (WGS) entry which is preliminary data.</text>
</comment>
<evidence type="ECO:0000313" key="1">
    <source>
        <dbReference type="EMBL" id="MCW3482851.1"/>
    </source>
</evidence>
<protein>
    <submittedName>
        <fullName evidence="1">Acyloxyacyl hydrolase</fullName>
    </submittedName>
</protein>